<organism evidence="4">
    <name type="scientific">Cacopsylla melanoneura</name>
    <dbReference type="NCBI Taxonomy" id="428564"/>
    <lineage>
        <taxon>Eukaryota</taxon>
        <taxon>Metazoa</taxon>
        <taxon>Ecdysozoa</taxon>
        <taxon>Arthropoda</taxon>
        <taxon>Hexapoda</taxon>
        <taxon>Insecta</taxon>
        <taxon>Pterygota</taxon>
        <taxon>Neoptera</taxon>
        <taxon>Paraneoptera</taxon>
        <taxon>Hemiptera</taxon>
        <taxon>Sternorrhyncha</taxon>
        <taxon>Psylloidea</taxon>
        <taxon>Psyllidae</taxon>
        <taxon>Psyllinae</taxon>
        <taxon>Cacopsylla</taxon>
    </lineage>
</organism>
<dbReference type="InterPro" id="IPR017937">
    <property type="entry name" value="Thioredoxin_CS"/>
</dbReference>
<feature type="region of interest" description="Disordered" evidence="1">
    <location>
        <begin position="487"/>
        <end position="527"/>
    </location>
</feature>
<feature type="domain" description="Thioredoxin" evidence="2">
    <location>
        <begin position="21"/>
        <end position="117"/>
    </location>
</feature>
<sequence length="527" mass="59997">MQGYRGRMAKKGGPVQLQAEINTNEDWQKMLTEKKGLVVVEVYSGWCGPCVAISGNLKKMKLDNQSEFFHLAMAKSDEIEELKRFRNKSEPVWMIIGNGKLVTVMFGTNAPKIIKVVEKEFQEELKVMKGELERPEKSFTTMTPEEEMKLKRDENARKDIEMKEAAELLERSNKYRMRSLDRVSKLLTLRSLLLIFPNAKLPTGECPVLVELLTQLESILCTVLWQDEELQLTEHNLHKVFFKSDFKLSDTLKELILKEPCIAVVVQFDPAKFRPEGEEPPEGEVPVVSLPLGDIEYKLANKVYGLQDDETIDCNKPRDDSISGSFMTTLEDDSLMPSIWTPVKVIQKSAAMDALYPDKLLEEFKYTEDKMPPQQVIMVFEAINGGDIEEVIVENKSIVYRHGYFDSANPELAKLVAKTFESLKKFPDDKIKATKLVIGVTEWADDTLLKFTSSYPLYISPDPKLGSKEAEMFFPYNYNELKEEKPVAPVVQNAAVDSTSNEEEDELEAGEQEEEGEGEEEENKEEG</sequence>
<evidence type="ECO:0000259" key="3">
    <source>
        <dbReference type="Pfam" id="PF15928"/>
    </source>
</evidence>
<dbReference type="InterPro" id="IPR031827">
    <property type="entry name" value="DUF4746"/>
</dbReference>
<evidence type="ECO:0000313" key="4">
    <source>
        <dbReference type="EMBL" id="CAG6771027.1"/>
    </source>
</evidence>
<feature type="compositionally biased region" description="Acidic residues" evidence="1">
    <location>
        <begin position="500"/>
        <end position="527"/>
    </location>
</feature>
<dbReference type="PANTHER" id="PTHR46135">
    <property type="entry name" value="NME/NM23 FAMILY MEMBER 8"/>
    <property type="match status" value="1"/>
</dbReference>
<dbReference type="InterPro" id="IPR013766">
    <property type="entry name" value="Thioredoxin_domain"/>
</dbReference>
<name>A0A8D9EZ47_9HEMI</name>
<dbReference type="Pfam" id="PF00085">
    <property type="entry name" value="Thioredoxin"/>
    <property type="match status" value="1"/>
</dbReference>
<feature type="domain" description="DUF4746" evidence="3">
    <location>
        <begin position="335"/>
        <end position="486"/>
    </location>
</feature>
<dbReference type="AlphaFoldDB" id="A0A8D9EZ47"/>
<dbReference type="InterPro" id="IPR036249">
    <property type="entry name" value="Thioredoxin-like_sf"/>
</dbReference>
<dbReference type="InterPro" id="IPR051766">
    <property type="entry name" value="TXND_domain-containing"/>
</dbReference>
<dbReference type="PANTHER" id="PTHR46135:SF3">
    <property type="entry name" value="NME_NM23 FAMILY MEMBER 8"/>
    <property type="match status" value="1"/>
</dbReference>
<accession>A0A8D9EZ47</accession>
<evidence type="ECO:0000259" key="2">
    <source>
        <dbReference type="Pfam" id="PF00085"/>
    </source>
</evidence>
<protein>
    <submittedName>
        <fullName evidence="4">Thioredoxin domain-containing protein 3</fullName>
    </submittedName>
</protein>
<dbReference type="Pfam" id="PF15928">
    <property type="entry name" value="DUF4746"/>
    <property type="match status" value="1"/>
</dbReference>
<proteinExistence type="predicted"/>
<dbReference type="Gene3D" id="3.40.30.10">
    <property type="entry name" value="Glutaredoxin"/>
    <property type="match status" value="1"/>
</dbReference>
<dbReference type="SUPFAM" id="SSF52833">
    <property type="entry name" value="Thioredoxin-like"/>
    <property type="match status" value="1"/>
</dbReference>
<evidence type="ECO:0000256" key="1">
    <source>
        <dbReference type="SAM" id="MobiDB-lite"/>
    </source>
</evidence>
<dbReference type="PROSITE" id="PS00194">
    <property type="entry name" value="THIOREDOXIN_1"/>
    <property type="match status" value="1"/>
</dbReference>
<reference evidence="4" key="1">
    <citation type="submission" date="2021-05" db="EMBL/GenBank/DDBJ databases">
        <authorList>
            <person name="Alioto T."/>
            <person name="Alioto T."/>
            <person name="Gomez Garrido J."/>
        </authorList>
    </citation>
    <scope>NUCLEOTIDE SEQUENCE</scope>
</reference>
<dbReference type="EMBL" id="HBUF01583502">
    <property type="protein sequence ID" value="CAG6771027.1"/>
    <property type="molecule type" value="Transcribed_RNA"/>
</dbReference>